<reference evidence="2 3" key="1">
    <citation type="journal article" date="2020" name="Genome Biol. Evol.">
        <title>Comparative genomics of strictly vertically transmitted, feminizing microsporidia endosymbionts of amphipod crustaceans.</title>
        <authorList>
            <person name="Cormier A."/>
            <person name="Chebbi M.A."/>
            <person name="Giraud I."/>
            <person name="Wattier R."/>
            <person name="Teixeira M."/>
            <person name="Gilbert C."/>
            <person name="Rigaud T."/>
            <person name="Cordaux R."/>
        </authorList>
    </citation>
    <scope>NUCLEOTIDE SEQUENCE [LARGE SCALE GENOMIC DNA]</scope>
    <source>
        <strain evidence="2 3">Ou3-Ou53</strain>
    </source>
</reference>
<proteinExistence type="predicted"/>
<dbReference type="EMBL" id="SBJO01000107">
    <property type="protein sequence ID" value="KAF9763048.1"/>
    <property type="molecule type" value="Genomic_DNA"/>
</dbReference>
<keyword evidence="1" id="KW-0472">Membrane</keyword>
<name>A0A9P6GY93_9MICR</name>
<accession>A0A9P6GY93</accession>
<feature type="transmembrane region" description="Helical" evidence="1">
    <location>
        <begin position="178"/>
        <end position="199"/>
    </location>
</feature>
<feature type="transmembrane region" description="Helical" evidence="1">
    <location>
        <begin position="97"/>
        <end position="121"/>
    </location>
</feature>
<feature type="transmembrane region" description="Helical" evidence="1">
    <location>
        <begin position="65"/>
        <end position="85"/>
    </location>
</feature>
<comment type="caution">
    <text evidence="2">The sequence shown here is derived from an EMBL/GenBank/DDBJ whole genome shotgun (WGS) entry which is preliminary data.</text>
</comment>
<evidence type="ECO:0000256" key="1">
    <source>
        <dbReference type="SAM" id="Phobius"/>
    </source>
</evidence>
<protein>
    <submittedName>
        <fullName evidence="2">Uncharacterized protein</fullName>
    </submittedName>
</protein>
<keyword evidence="1" id="KW-0812">Transmembrane</keyword>
<evidence type="ECO:0000313" key="3">
    <source>
        <dbReference type="Proteomes" id="UP000740883"/>
    </source>
</evidence>
<feature type="transmembrane region" description="Helical" evidence="1">
    <location>
        <begin position="241"/>
        <end position="263"/>
    </location>
</feature>
<keyword evidence="3" id="KW-1185">Reference proteome</keyword>
<gene>
    <name evidence="2" type="ORF">NGRA_1551</name>
</gene>
<feature type="transmembrane region" description="Helical" evidence="1">
    <location>
        <begin position="211"/>
        <end position="229"/>
    </location>
</feature>
<evidence type="ECO:0000313" key="2">
    <source>
        <dbReference type="EMBL" id="KAF9763048.1"/>
    </source>
</evidence>
<dbReference type="Proteomes" id="UP000740883">
    <property type="component" value="Unassembled WGS sequence"/>
</dbReference>
<dbReference type="AlphaFoldDB" id="A0A9P6GY93"/>
<sequence>MWFFHYLIYFLKQICIAKSYLIEGINDGDEMLKLIRTKLFTVQMVDYISLCYILEALAAKNIVQIGLYIYMLLYSIVMDVITSYVNYTFNPNDKDVLYCIVFHVGFVAMEIFFTIAEIGIFEDEFSLRYFKRFGASIDLNNAYSIREDLKICMRFTLFSQYITIVHYFLDVYIDNKPIIILMFIIQTQTAIVNASFLIFRKKENKRIRQFQIINLLISIFLRFLQLLIASTDAVQVERYNFYSISFVELIILIITTYISYVDYNNFGKGLLKLK</sequence>
<organism evidence="2 3">
    <name type="scientific">Nosema granulosis</name>
    <dbReference type="NCBI Taxonomy" id="83296"/>
    <lineage>
        <taxon>Eukaryota</taxon>
        <taxon>Fungi</taxon>
        <taxon>Fungi incertae sedis</taxon>
        <taxon>Microsporidia</taxon>
        <taxon>Nosematidae</taxon>
        <taxon>Nosema</taxon>
    </lineage>
</organism>
<keyword evidence="1" id="KW-1133">Transmembrane helix</keyword>